<reference evidence="11 12" key="1">
    <citation type="submission" date="2018-01" db="EMBL/GenBank/DDBJ databases">
        <title>Complete genome sequence of Flavivirga eckloniae ECD14 isolated from seaweed Ecklonia cava.</title>
        <authorList>
            <person name="Lee J.H."/>
            <person name="Baik K.S."/>
            <person name="Seong C.N."/>
        </authorList>
    </citation>
    <scope>NUCLEOTIDE SEQUENCE [LARGE SCALE GENOMIC DNA]</scope>
    <source>
        <strain evidence="11 12">ECD14</strain>
    </source>
</reference>
<feature type="short sequence motif" description="Q motif" evidence="6">
    <location>
        <begin position="1"/>
        <end position="29"/>
    </location>
</feature>
<evidence type="ECO:0000313" key="11">
    <source>
        <dbReference type="EMBL" id="AUP78238.1"/>
    </source>
</evidence>
<evidence type="ECO:0000256" key="2">
    <source>
        <dbReference type="ARBA" id="ARBA00022801"/>
    </source>
</evidence>
<evidence type="ECO:0000256" key="7">
    <source>
        <dbReference type="SAM" id="MobiDB-lite"/>
    </source>
</evidence>
<comment type="similarity">
    <text evidence="5">Belongs to the DEAD box helicase family.</text>
</comment>
<dbReference type="KEGG" id="fek:C1H87_05690"/>
<evidence type="ECO:0000256" key="6">
    <source>
        <dbReference type="PROSITE-ProRule" id="PRU00552"/>
    </source>
</evidence>
<dbReference type="EMBL" id="CP025791">
    <property type="protein sequence ID" value="AUP78238.1"/>
    <property type="molecule type" value="Genomic_DNA"/>
</dbReference>
<dbReference type="PROSITE" id="PS51192">
    <property type="entry name" value="HELICASE_ATP_BIND_1"/>
    <property type="match status" value="1"/>
</dbReference>
<keyword evidence="3 11" id="KW-0347">Helicase</keyword>
<evidence type="ECO:0000256" key="4">
    <source>
        <dbReference type="ARBA" id="ARBA00022840"/>
    </source>
</evidence>
<keyword evidence="1" id="KW-0547">Nucleotide-binding</keyword>
<dbReference type="OrthoDB" id="9785240at2"/>
<feature type="domain" description="Helicase ATP-binding" evidence="8">
    <location>
        <begin position="32"/>
        <end position="208"/>
    </location>
</feature>
<dbReference type="AlphaFoldDB" id="A0A2K9PN17"/>
<evidence type="ECO:0000256" key="3">
    <source>
        <dbReference type="ARBA" id="ARBA00022806"/>
    </source>
</evidence>
<keyword evidence="2" id="KW-0378">Hydrolase</keyword>
<dbReference type="SUPFAM" id="SSF52540">
    <property type="entry name" value="P-loop containing nucleoside triphosphate hydrolases"/>
    <property type="match status" value="1"/>
</dbReference>
<dbReference type="Proteomes" id="UP000235826">
    <property type="component" value="Chromosome"/>
</dbReference>
<dbReference type="CDD" id="cd18787">
    <property type="entry name" value="SF2_C_DEAD"/>
    <property type="match status" value="1"/>
</dbReference>
<accession>A0A2K9PN17</accession>
<dbReference type="CDD" id="cd00268">
    <property type="entry name" value="DEADc"/>
    <property type="match status" value="1"/>
</dbReference>
<evidence type="ECO:0000256" key="5">
    <source>
        <dbReference type="ARBA" id="ARBA00038437"/>
    </source>
</evidence>
<dbReference type="RefSeq" id="WP_102754894.1">
    <property type="nucleotide sequence ID" value="NZ_CP025791.1"/>
</dbReference>
<organism evidence="11 12">
    <name type="scientific">Flavivirga eckloniae</name>
    <dbReference type="NCBI Taxonomy" id="1803846"/>
    <lineage>
        <taxon>Bacteria</taxon>
        <taxon>Pseudomonadati</taxon>
        <taxon>Bacteroidota</taxon>
        <taxon>Flavobacteriia</taxon>
        <taxon>Flavobacteriales</taxon>
        <taxon>Flavobacteriaceae</taxon>
        <taxon>Flavivirga</taxon>
    </lineage>
</organism>
<dbReference type="SMART" id="SM00490">
    <property type="entry name" value="HELICc"/>
    <property type="match status" value="1"/>
</dbReference>
<proteinExistence type="inferred from homology"/>
<dbReference type="Gene3D" id="3.40.50.300">
    <property type="entry name" value="P-loop containing nucleotide triphosphate hydrolases"/>
    <property type="match status" value="2"/>
</dbReference>
<dbReference type="Pfam" id="PF00271">
    <property type="entry name" value="Helicase_C"/>
    <property type="match status" value="1"/>
</dbReference>
<dbReference type="InterPro" id="IPR011545">
    <property type="entry name" value="DEAD/DEAH_box_helicase_dom"/>
</dbReference>
<dbReference type="GO" id="GO:0003724">
    <property type="term" value="F:RNA helicase activity"/>
    <property type="evidence" value="ECO:0007669"/>
    <property type="project" value="InterPro"/>
</dbReference>
<feature type="domain" description="DEAD-box RNA helicase Q" evidence="10">
    <location>
        <begin position="1"/>
        <end position="29"/>
    </location>
</feature>
<evidence type="ECO:0000313" key="12">
    <source>
        <dbReference type="Proteomes" id="UP000235826"/>
    </source>
</evidence>
<dbReference type="InterPro" id="IPR014001">
    <property type="entry name" value="Helicase_ATP-bd"/>
</dbReference>
<dbReference type="InterPro" id="IPR044742">
    <property type="entry name" value="DEAD/DEAH_RhlB"/>
</dbReference>
<sequence length="413" mass="46411">MSFKDLQLNKPILRAIAETGYDSPTLVQEKTIPLVLNKRDVIVSAQTGTGKTASFALPILQLLFDKQDASKRGKKIRALIVSPTRELAIQIGENFKNYSTYTNLRSTVIYGGTAIEPQIDVLKKGVDILIATPGRLLDLHKQDVANLDYVETLVLDEADLMLDMGFIDDVKKIERLCTREKQILLFSATIPYKVEQLANSILKSPERVEVTPNSSTSKNINQALYYVPKRNKIELCLHLLRNTIKGSILIFRRTKFGVEKLEQTLLKNGYKADSIHGNKSQNARQEALKNFKSNQVNILIATDVAARGIDINNLDAVINFDLPNVPETYVHRIGRTARAGNTGASYSFCSADEKNYVKTIQQLIQIQIDVVEDHPYPLDPKAKPIVHKSKKTGSKHKKGRKSVASKKKKKRWY</sequence>
<dbReference type="PANTHER" id="PTHR47959">
    <property type="entry name" value="ATP-DEPENDENT RNA HELICASE RHLE-RELATED"/>
    <property type="match status" value="1"/>
</dbReference>
<dbReference type="GO" id="GO:0016787">
    <property type="term" value="F:hydrolase activity"/>
    <property type="evidence" value="ECO:0007669"/>
    <property type="project" value="UniProtKB-KW"/>
</dbReference>
<dbReference type="InterPro" id="IPR001650">
    <property type="entry name" value="Helicase_C-like"/>
</dbReference>
<keyword evidence="12" id="KW-1185">Reference proteome</keyword>
<feature type="compositionally biased region" description="Basic residues" evidence="7">
    <location>
        <begin position="384"/>
        <end position="413"/>
    </location>
</feature>
<evidence type="ECO:0000259" key="9">
    <source>
        <dbReference type="PROSITE" id="PS51194"/>
    </source>
</evidence>
<evidence type="ECO:0000259" key="10">
    <source>
        <dbReference type="PROSITE" id="PS51195"/>
    </source>
</evidence>
<dbReference type="PANTHER" id="PTHR47959:SF13">
    <property type="entry name" value="ATP-DEPENDENT RNA HELICASE RHLE"/>
    <property type="match status" value="1"/>
</dbReference>
<feature type="region of interest" description="Disordered" evidence="7">
    <location>
        <begin position="378"/>
        <end position="413"/>
    </location>
</feature>
<dbReference type="InterPro" id="IPR014014">
    <property type="entry name" value="RNA_helicase_DEAD_Q_motif"/>
</dbReference>
<dbReference type="GO" id="GO:0003676">
    <property type="term" value="F:nucleic acid binding"/>
    <property type="evidence" value="ECO:0007669"/>
    <property type="project" value="InterPro"/>
</dbReference>
<dbReference type="PROSITE" id="PS51194">
    <property type="entry name" value="HELICASE_CTER"/>
    <property type="match status" value="1"/>
</dbReference>
<dbReference type="GO" id="GO:0005524">
    <property type="term" value="F:ATP binding"/>
    <property type="evidence" value="ECO:0007669"/>
    <property type="project" value="UniProtKB-KW"/>
</dbReference>
<dbReference type="PROSITE" id="PS51195">
    <property type="entry name" value="Q_MOTIF"/>
    <property type="match status" value="1"/>
</dbReference>
<protein>
    <submittedName>
        <fullName evidence="11">RNA helicase</fullName>
    </submittedName>
</protein>
<evidence type="ECO:0000256" key="1">
    <source>
        <dbReference type="ARBA" id="ARBA00022741"/>
    </source>
</evidence>
<gene>
    <name evidence="11" type="ORF">C1H87_05690</name>
</gene>
<dbReference type="Pfam" id="PF00270">
    <property type="entry name" value="DEAD"/>
    <property type="match status" value="1"/>
</dbReference>
<dbReference type="GO" id="GO:0005829">
    <property type="term" value="C:cytosol"/>
    <property type="evidence" value="ECO:0007669"/>
    <property type="project" value="TreeGrafter"/>
</dbReference>
<dbReference type="SMART" id="SM00487">
    <property type="entry name" value="DEXDc"/>
    <property type="match status" value="1"/>
</dbReference>
<dbReference type="InterPro" id="IPR050079">
    <property type="entry name" value="DEAD_box_RNA_helicase"/>
</dbReference>
<keyword evidence="4" id="KW-0067">ATP-binding</keyword>
<feature type="domain" description="Helicase C-terminal" evidence="9">
    <location>
        <begin position="219"/>
        <end position="379"/>
    </location>
</feature>
<dbReference type="InterPro" id="IPR027417">
    <property type="entry name" value="P-loop_NTPase"/>
</dbReference>
<name>A0A2K9PN17_9FLAO</name>
<evidence type="ECO:0000259" key="8">
    <source>
        <dbReference type="PROSITE" id="PS51192"/>
    </source>
</evidence>